<evidence type="ECO:0000313" key="3">
    <source>
        <dbReference type="Proteomes" id="UP000326340"/>
    </source>
</evidence>
<dbReference type="Proteomes" id="UP000326340">
    <property type="component" value="Unassembled WGS sequence"/>
</dbReference>
<feature type="region of interest" description="Disordered" evidence="1">
    <location>
        <begin position="1"/>
        <end position="39"/>
    </location>
</feature>
<gene>
    <name evidence="2" type="ORF">CSHISOI_06742</name>
</gene>
<accession>A0A5Q4BPV2</accession>
<evidence type="ECO:0000313" key="2">
    <source>
        <dbReference type="EMBL" id="TQN68716.1"/>
    </source>
</evidence>
<reference evidence="2 3" key="1">
    <citation type="journal article" date="2019" name="Sci. Rep.">
        <title>Colletotrichum shisoi sp. nov., an anthracnose pathogen of Perilla frutescens in Japan: molecular phylogenetic, morphological and genomic evidence.</title>
        <authorList>
            <person name="Gan P."/>
            <person name="Tsushima A."/>
            <person name="Hiroyama R."/>
            <person name="Narusaka M."/>
            <person name="Takano Y."/>
            <person name="Narusaka Y."/>
            <person name="Kawaradani M."/>
            <person name="Damm U."/>
            <person name="Shirasu K."/>
        </authorList>
    </citation>
    <scope>NUCLEOTIDE SEQUENCE [LARGE SCALE GENOMIC DNA]</scope>
    <source>
        <strain evidence="2 3">PG-2018a</strain>
    </source>
</reference>
<protein>
    <submittedName>
        <fullName evidence="2">Uncharacterized protein</fullName>
    </submittedName>
</protein>
<name>A0A5Q4BPV2_9PEZI</name>
<dbReference type="AlphaFoldDB" id="A0A5Q4BPV2"/>
<keyword evidence="3" id="KW-1185">Reference proteome</keyword>
<proteinExistence type="predicted"/>
<dbReference type="EMBL" id="PUHP01000646">
    <property type="protein sequence ID" value="TQN68716.1"/>
    <property type="molecule type" value="Genomic_DNA"/>
</dbReference>
<feature type="compositionally biased region" description="Polar residues" evidence="1">
    <location>
        <begin position="7"/>
        <end position="30"/>
    </location>
</feature>
<evidence type="ECO:0000256" key="1">
    <source>
        <dbReference type="SAM" id="MobiDB-lite"/>
    </source>
</evidence>
<organism evidence="2 3">
    <name type="scientific">Colletotrichum shisoi</name>
    <dbReference type="NCBI Taxonomy" id="2078593"/>
    <lineage>
        <taxon>Eukaryota</taxon>
        <taxon>Fungi</taxon>
        <taxon>Dikarya</taxon>
        <taxon>Ascomycota</taxon>
        <taxon>Pezizomycotina</taxon>
        <taxon>Sordariomycetes</taxon>
        <taxon>Hypocreomycetidae</taxon>
        <taxon>Glomerellales</taxon>
        <taxon>Glomerellaceae</taxon>
        <taxon>Colletotrichum</taxon>
        <taxon>Colletotrichum destructivum species complex</taxon>
    </lineage>
</organism>
<comment type="caution">
    <text evidence="2">The sequence shown here is derived from an EMBL/GenBank/DDBJ whole genome shotgun (WGS) entry which is preliminary data.</text>
</comment>
<sequence length="39" mass="4022">MAGGTNGSSTGPTWSRTSRSVSILHASTHSTHSEPLPTQ</sequence>